<dbReference type="InterPro" id="IPR052709">
    <property type="entry name" value="Transposase-MT_Hybrid"/>
</dbReference>
<dbReference type="PANTHER" id="PTHR46060:SF2">
    <property type="entry name" value="HISTONE-LYSINE N-METHYLTRANSFERASE SETMAR"/>
    <property type="match status" value="1"/>
</dbReference>
<gene>
    <name evidence="1" type="ORF">LAZ67_4003098</name>
</gene>
<dbReference type="InterPro" id="IPR036397">
    <property type="entry name" value="RNaseH_sf"/>
</dbReference>
<dbReference type="Proteomes" id="UP001235939">
    <property type="component" value="Chromosome 04"/>
</dbReference>
<protein>
    <submittedName>
        <fullName evidence="1">Uncharacterized protein</fullName>
    </submittedName>
</protein>
<dbReference type="Gene3D" id="3.30.420.10">
    <property type="entry name" value="Ribonuclease H-like superfamily/Ribonuclease H"/>
    <property type="match status" value="1"/>
</dbReference>
<proteinExistence type="predicted"/>
<reference evidence="1 2" key="1">
    <citation type="submission" date="2022-01" db="EMBL/GenBank/DDBJ databases">
        <title>A chromosomal length assembly of Cordylochernes scorpioides.</title>
        <authorList>
            <person name="Zeh D."/>
            <person name="Zeh J."/>
        </authorList>
    </citation>
    <scope>NUCLEOTIDE SEQUENCE [LARGE SCALE GENOMIC DNA]</scope>
    <source>
        <strain evidence="1">IN4F17</strain>
        <tissue evidence="1">Whole Body</tissue>
    </source>
</reference>
<dbReference type="PANTHER" id="PTHR46060">
    <property type="entry name" value="MARINER MOS1 TRANSPOSASE-LIKE PROTEIN"/>
    <property type="match status" value="1"/>
</dbReference>
<accession>A0ABY6KDC2</accession>
<sequence>MMKNLDKLKPYELSENQKISILKCLRRYFYETRMSLFSTVLSPAIGSSMTTGDKRAYPSPRQRLRHRPYVSMIMRQKLNEMGYEAIDLPPYSPDLLHTDYPFSRHLTDFLVVKSFRIQGDAETIFNDSIASRTPDFYQNGIHIHIYNHTLSKMPWTGITLRIEISSFN</sequence>
<evidence type="ECO:0000313" key="1">
    <source>
        <dbReference type="EMBL" id="UYV66851.1"/>
    </source>
</evidence>
<name>A0ABY6KDC2_9ARAC</name>
<keyword evidence="2" id="KW-1185">Reference proteome</keyword>
<evidence type="ECO:0000313" key="2">
    <source>
        <dbReference type="Proteomes" id="UP001235939"/>
    </source>
</evidence>
<dbReference type="EMBL" id="CP092866">
    <property type="protein sequence ID" value="UYV66851.1"/>
    <property type="molecule type" value="Genomic_DNA"/>
</dbReference>
<organism evidence="1 2">
    <name type="scientific">Cordylochernes scorpioides</name>
    <dbReference type="NCBI Taxonomy" id="51811"/>
    <lineage>
        <taxon>Eukaryota</taxon>
        <taxon>Metazoa</taxon>
        <taxon>Ecdysozoa</taxon>
        <taxon>Arthropoda</taxon>
        <taxon>Chelicerata</taxon>
        <taxon>Arachnida</taxon>
        <taxon>Pseudoscorpiones</taxon>
        <taxon>Cheliferoidea</taxon>
        <taxon>Chernetidae</taxon>
        <taxon>Cordylochernes</taxon>
    </lineage>
</organism>